<evidence type="ECO:0000259" key="3">
    <source>
        <dbReference type="Pfam" id="PF03629"/>
    </source>
</evidence>
<sequence>MSAAAALSTLVILAGQSNAVGHKLGPADLPPTARADPNVRIWRDGRFQTFAPGVNTGGPNTPTAWGPEVEFVRRWRADHPGERLYLVKVAKGSTGVVKDARAWDWSPASRGEQFDVATAEVQAAKARLADLDRVVILWIGGESDVVPPAKAAAHERALTALFARMRSDWWIAGPSLVVARIADEWDSNGPVRAAQTRLGAFSTDHIPMQPDGAHFSAAGQVQLGAAFYEAWKGRGAKR</sequence>
<keyword evidence="5" id="KW-1185">Reference proteome</keyword>
<dbReference type="InterPro" id="IPR052940">
    <property type="entry name" value="Carb_Esterase_6"/>
</dbReference>
<comment type="caution">
    <text evidence="4">The sequence shown here is derived from an EMBL/GenBank/DDBJ whole genome shotgun (WGS) entry which is preliminary data.</text>
</comment>
<name>A0ABW4MZL7_9CAUL</name>
<evidence type="ECO:0000256" key="1">
    <source>
        <dbReference type="ARBA" id="ARBA00022801"/>
    </source>
</evidence>
<protein>
    <submittedName>
        <fullName evidence="4">Sialate O-acetylesterase</fullName>
    </submittedName>
</protein>
<keyword evidence="1" id="KW-0378">Hydrolase</keyword>
<dbReference type="RefSeq" id="WP_377284053.1">
    <property type="nucleotide sequence ID" value="NZ_JBHRSI010000010.1"/>
</dbReference>
<accession>A0ABW4MZL7</accession>
<dbReference type="InterPro" id="IPR036514">
    <property type="entry name" value="SGNH_hydro_sf"/>
</dbReference>
<dbReference type="SUPFAM" id="SSF52266">
    <property type="entry name" value="SGNH hydrolase"/>
    <property type="match status" value="1"/>
</dbReference>
<dbReference type="PANTHER" id="PTHR31988:SF19">
    <property type="entry name" value="9-O-ACETYL-N-ACETYLNEURAMINIC ACID DEACETYLASE-RELATED"/>
    <property type="match status" value="1"/>
</dbReference>
<feature type="domain" description="Sialate O-acetylesterase" evidence="3">
    <location>
        <begin position="10"/>
        <end position="230"/>
    </location>
</feature>
<proteinExistence type="predicted"/>
<dbReference type="EMBL" id="JBHUEY010000001">
    <property type="protein sequence ID" value="MFD1783402.1"/>
    <property type="molecule type" value="Genomic_DNA"/>
</dbReference>
<keyword evidence="2" id="KW-0732">Signal</keyword>
<dbReference type="Gene3D" id="3.40.50.1110">
    <property type="entry name" value="SGNH hydrolase"/>
    <property type="match status" value="1"/>
</dbReference>
<dbReference type="Proteomes" id="UP001597237">
    <property type="component" value="Unassembled WGS sequence"/>
</dbReference>
<dbReference type="Pfam" id="PF03629">
    <property type="entry name" value="SASA"/>
    <property type="match status" value="1"/>
</dbReference>
<dbReference type="PANTHER" id="PTHR31988">
    <property type="entry name" value="ESTERASE, PUTATIVE (DUF303)-RELATED"/>
    <property type="match status" value="1"/>
</dbReference>
<feature type="chain" id="PRO_5047462702" evidence="2">
    <location>
        <begin position="20"/>
        <end position="238"/>
    </location>
</feature>
<organism evidence="4 5">
    <name type="scientific">Phenylobacterium terrae</name>
    <dbReference type="NCBI Taxonomy" id="2665495"/>
    <lineage>
        <taxon>Bacteria</taxon>
        <taxon>Pseudomonadati</taxon>
        <taxon>Pseudomonadota</taxon>
        <taxon>Alphaproteobacteria</taxon>
        <taxon>Caulobacterales</taxon>
        <taxon>Caulobacteraceae</taxon>
        <taxon>Phenylobacterium</taxon>
    </lineage>
</organism>
<feature type="signal peptide" evidence="2">
    <location>
        <begin position="1"/>
        <end position="19"/>
    </location>
</feature>
<dbReference type="InterPro" id="IPR005181">
    <property type="entry name" value="SASA"/>
</dbReference>
<evidence type="ECO:0000313" key="5">
    <source>
        <dbReference type="Proteomes" id="UP001597237"/>
    </source>
</evidence>
<evidence type="ECO:0000256" key="2">
    <source>
        <dbReference type="SAM" id="SignalP"/>
    </source>
</evidence>
<gene>
    <name evidence="4" type="ORF">ACFSC0_08360</name>
</gene>
<reference evidence="5" key="1">
    <citation type="journal article" date="2019" name="Int. J. Syst. Evol. Microbiol.">
        <title>The Global Catalogue of Microorganisms (GCM) 10K type strain sequencing project: providing services to taxonomists for standard genome sequencing and annotation.</title>
        <authorList>
            <consortium name="The Broad Institute Genomics Platform"/>
            <consortium name="The Broad Institute Genome Sequencing Center for Infectious Disease"/>
            <person name="Wu L."/>
            <person name="Ma J."/>
        </authorList>
    </citation>
    <scope>NUCLEOTIDE SEQUENCE [LARGE SCALE GENOMIC DNA]</scope>
    <source>
        <strain evidence="5">DFY28</strain>
    </source>
</reference>
<evidence type="ECO:0000313" key="4">
    <source>
        <dbReference type="EMBL" id="MFD1783402.1"/>
    </source>
</evidence>